<keyword evidence="4 7" id="KW-0812">Transmembrane</keyword>
<dbReference type="PANTHER" id="PTHR33508:SF1">
    <property type="entry name" value="UPF0056 MEMBRANE PROTEIN YHCE"/>
    <property type="match status" value="1"/>
</dbReference>
<evidence type="ECO:0000313" key="9">
    <source>
        <dbReference type="Proteomes" id="UP000002457"/>
    </source>
</evidence>
<feature type="transmembrane region" description="Helical" evidence="7">
    <location>
        <begin position="6"/>
        <end position="30"/>
    </location>
</feature>
<accession>B8GIQ6</accession>
<comment type="similarity">
    <text evidence="2 7">Belongs to the UPF0056 (MarC) family.</text>
</comment>
<keyword evidence="3" id="KW-1003">Cell membrane</keyword>
<evidence type="ECO:0000256" key="5">
    <source>
        <dbReference type="ARBA" id="ARBA00022989"/>
    </source>
</evidence>
<dbReference type="NCBIfam" id="TIGR00427">
    <property type="entry name" value="NAAT family transporter"/>
    <property type="match status" value="1"/>
</dbReference>
<evidence type="ECO:0000256" key="2">
    <source>
        <dbReference type="ARBA" id="ARBA00009784"/>
    </source>
</evidence>
<organism evidence="8 9">
    <name type="scientific">Methanosphaerula palustris (strain ATCC BAA-1556 / DSM 19958 / E1-9c)</name>
    <dbReference type="NCBI Taxonomy" id="521011"/>
    <lineage>
        <taxon>Archaea</taxon>
        <taxon>Methanobacteriati</taxon>
        <taxon>Methanobacteriota</taxon>
        <taxon>Stenosarchaea group</taxon>
        <taxon>Methanomicrobia</taxon>
        <taxon>Methanomicrobiales</taxon>
        <taxon>Methanoregulaceae</taxon>
        <taxon>Methanosphaerula</taxon>
    </lineage>
</organism>
<feature type="transmembrane region" description="Helical" evidence="7">
    <location>
        <begin position="51"/>
        <end position="70"/>
    </location>
</feature>
<evidence type="ECO:0000256" key="7">
    <source>
        <dbReference type="RuleBase" id="RU362048"/>
    </source>
</evidence>
<dbReference type="STRING" id="521011.Mpal_1556"/>
<dbReference type="PANTHER" id="PTHR33508">
    <property type="entry name" value="UPF0056 MEMBRANE PROTEIN YHCE"/>
    <property type="match status" value="1"/>
</dbReference>
<comment type="subcellular location">
    <subcellularLocation>
        <location evidence="1 7">Cell membrane</location>
        <topology evidence="1 7">Multi-pass membrane protein</topology>
    </subcellularLocation>
</comment>
<dbReference type="RefSeq" id="WP_012618188.1">
    <property type="nucleotide sequence ID" value="NC_011832.1"/>
</dbReference>
<dbReference type="eggNOG" id="arCOG01997">
    <property type="taxonomic scope" value="Archaea"/>
</dbReference>
<keyword evidence="5 7" id="KW-1133">Transmembrane helix</keyword>
<dbReference type="HOGENOM" id="CLU_079909_0_0_2"/>
<dbReference type="KEGG" id="mpl:Mpal_1556"/>
<proteinExistence type="inferred from homology"/>
<feature type="transmembrane region" description="Helical" evidence="7">
    <location>
        <begin position="116"/>
        <end position="139"/>
    </location>
</feature>
<feature type="transmembrane region" description="Helical" evidence="7">
    <location>
        <begin position="189"/>
        <end position="210"/>
    </location>
</feature>
<dbReference type="GeneID" id="7271101"/>
<keyword evidence="6 7" id="KW-0472">Membrane</keyword>
<dbReference type="EMBL" id="CP001338">
    <property type="protein sequence ID" value="ACL16869.1"/>
    <property type="molecule type" value="Genomic_DNA"/>
</dbReference>
<dbReference type="InterPro" id="IPR002771">
    <property type="entry name" value="Multi_antbiot-R_MarC"/>
</dbReference>
<feature type="transmembrane region" description="Helical" evidence="7">
    <location>
        <begin position="145"/>
        <end position="168"/>
    </location>
</feature>
<keyword evidence="9" id="KW-1185">Reference proteome</keyword>
<dbReference type="Pfam" id="PF01914">
    <property type="entry name" value="MarC"/>
    <property type="match status" value="1"/>
</dbReference>
<dbReference type="OrthoDB" id="10856at2157"/>
<dbReference type="Proteomes" id="UP000002457">
    <property type="component" value="Chromosome"/>
</dbReference>
<dbReference type="AlphaFoldDB" id="B8GIQ6"/>
<sequence length="216" mass="23371">MTGDILTFTLLSLSSLFIIINPLSSTLLYVSLTSTLDHEEKMRIAKEAARYALAILLIFALFGGMILQLFGISLEAFRIAGGILLFVIGMEMVYAKTSRSKMTATEKYEGIDAEDVSVMPLAIPMIAGPGGITTSIVLMNEATGIGLLAYGIVLVSIILTIGVTYYMMRNADYIVKRIGQREFRAVNRLMGMMLIAIAVQFVIIGLKAAFPTLAGA</sequence>
<name>B8GIQ6_METPE</name>
<feature type="transmembrane region" description="Helical" evidence="7">
    <location>
        <begin position="76"/>
        <end position="95"/>
    </location>
</feature>
<evidence type="ECO:0000313" key="8">
    <source>
        <dbReference type="EMBL" id="ACL16869.1"/>
    </source>
</evidence>
<evidence type="ECO:0000256" key="4">
    <source>
        <dbReference type="ARBA" id="ARBA00022692"/>
    </source>
</evidence>
<reference evidence="8 9" key="1">
    <citation type="journal article" date="2015" name="Genome Announc.">
        <title>Complete Genome Sequence of Methanosphaerula palustris E1-9CT, a Hydrogenotrophic Methanogen Isolated from a Minerotrophic Fen Peatland.</title>
        <authorList>
            <person name="Cadillo-Quiroz H."/>
            <person name="Browne P."/>
            <person name="Kyrpides N."/>
            <person name="Woyke T."/>
            <person name="Goodwin L."/>
            <person name="Detter C."/>
            <person name="Yavitt J.B."/>
            <person name="Zinder S.H."/>
        </authorList>
    </citation>
    <scope>NUCLEOTIDE SEQUENCE [LARGE SCALE GENOMIC DNA]</scope>
    <source>
        <strain evidence="9">ATCC BAA-1556 / DSM 19958 / E1-9c</strain>
    </source>
</reference>
<dbReference type="GO" id="GO:0005886">
    <property type="term" value="C:plasma membrane"/>
    <property type="evidence" value="ECO:0007669"/>
    <property type="project" value="UniProtKB-SubCell"/>
</dbReference>
<protein>
    <recommendedName>
        <fullName evidence="7">UPF0056 membrane protein</fullName>
    </recommendedName>
</protein>
<evidence type="ECO:0000256" key="1">
    <source>
        <dbReference type="ARBA" id="ARBA00004651"/>
    </source>
</evidence>
<evidence type="ECO:0000256" key="3">
    <source>
        <dbReference type="ARBA" id="ARBA00022475"/>
    </source>
</evidence>
<gene>
    <name evidence="8" type="ordered locus">Mpal_1556</name>
</gene>
<evidence type="ECO:0000256" key="6">
    <source>
        <dbReference type="ARBA" id="ARBA00023136"/>
    </source>
</evidence>